<comment type="caution">
    <text evidence="1">The sequence shown here is derived from an EMBL/GenBank/DDBJ whole genome shotgun (WGS) entry which is preliminary data.</text>
</comment>
<dbReference type="RefSeq" id="WP_033187743.1">
    <property type="nucleotide sequence ID" value="NZ_JBBMQS010000002.1"/>
</dbReference>
<sequence>MLESISLQQGRKLVLHAQGLPAKSRSGDPLTHSLHALKALGYVQIDTISAVVRAHHHTLWNRNPHYHCDHLTQLIANKQAFEYWSHAAAYLPMKDYRYSLLRKNALADGTLDHWYPRNPKLMAQVLRRIHDEGPLMAKDFESPSTAFKSKPKDWTSKPAKQALEYLFMQGDLMIKERVNFHKVYELTERVLPSDVDTQTPSEQDYWRFLITRFLRANGLGQANEIAYLRKNTKTGIKQTINTMLEAGELTELDVAGEHYYALPSQLDALNTPIKRSHLHILSPFDNLLIQRKRMQTLFAFDYLLECYVPAHKRQFGYFSLPILWDTKLVARMDCKVDRKGKVLHIHHLVLEASLRKVDAFQQALTKSLEAFMAFNQCQTYILHKTTHLA</sequence>
<evidence type="ECO:0000313" key="2">
    <source>
        <dbReference type="Proteomes" id="UP001461163"/>
    </source>
</evidence>
<reference evidence="1 2" key="1">
    <citation type="submission" date="2024-03" db="EMBL/GenBank/DDBJ databases">
        <title>Community enrichment and isolation of bacterial strains for fucoidan degradation.</title>
        <authorList>
            <person name="Sichert A."/>
        </authorList>
    </citation>
    <scope>NUCLEOTIDE SEQUENCE [LARGE SCALE GENOMIC DNA]</scope>
    <source>
        <strain evidence="1 2">AS12</strain>
    </source>
</reference>
<dbReference type="Pfam" id="PF06224">
    <property type="entry name" value="AlkZ-like"/>
    <property type="match status" value="1"/>
</dbReference>
<dbReference type="InterPro" id="IPR009351">
    <property type="entry name" value="AlkZ-like"/>
</dbReference>
<dbReference type="EMBL" id="JBBMQS010000002">
    <property type="protein sequence ID" value="MEM5496702.1"/>
    <property type="molecule type" value="Genomic_DNA"/>
</dbReference>
<dbReference type="Proteomes" id="UP001461163">
    <property type="component" value="Unassembled WGS sequence"/>
</dbReference>
<name>A0ABU9SS29_9ALTE</name>
<keyword evidence="2" id="KW-1185">Reference proteome</keyword>
<dbReference type="PANTHER" id="PTHR30528:SF0">
    <property type="entry name" value="CYTOPLASMIC PROTEIN"/>
    <property type="match status" value="1"/>
</dbReference>
<dbReference type="PANTHER" id="PTHR30528">
    <property type="entry name" value="CYTOPLASMIC PROTEIN"/>
    <property type="match status" value="1"/>
</dbReference>
<proteinExistence type="predicted"/>
<accession>A0ABU9SS29</accession>
<evidence type="ECO:0000313" key="1">
    <source>
        <dbReference type="EMBL" id="MEM5496702.1"/>
    </source>
</evidence>
<organism evidence="1 2">
    <name type="scientific">Paraglaciecola mesophila</name>
    <dbReference type="NCBI Taxonomy" id="197222"/>
    <lineage>
        <taxon>Bacteria</taxon>
        <taxon>Pseudomonadati</taxon>
        <taxon>Pseudomonadota</taxon>
        <taxon>Gammaproteobacteria</taxon>
        <taxon>Alteromonadales</taxon>
        <taxon>Alteromonadaceae</taxon>
        <taxon>Paraglaciecola</taxon>
    </lineage>
</organism>
<gene>
    <name evidence="1" type="ORF">WNY77_04765</name>
</gene>
<protein>
    <submittedName>
        <fullName evidence="1">Crosslink repair DNA glycosylase YcaQ family protein</fullName>
    </submittedName>
</protein>